<keyword evidence="5" id="KW-0862">Zinc</keyword>
<evidence type="ECO:0000259" key="7">
    <source>
        <dbReference type="PROSITE" id="PS50893"/>
    </source>
</evidence>
<dbReference type="PANTHER" id="PTHR42734:SF5">
    <property type="entry name" value="IRON TRANSPORT SYSTEM ATP-BINDING PROTEIN HI_0361-RELATED"/>
    <property type="match status" value="1"/>
</dbReference>
<dbReference type="SUPFAM" id="SSF52540">
    <property type="entry name" value="P-loop containing nucleoside triphosphate hydrolases"/>
    <property type="match status" value="1"/>
</dbReference>
<dbReference type="InterPro" id="IPR047748">
    <property type="entry name" value="AztA-like"/>
</dbReference>
<dbReference type="PANTHER" id="PTHR42734">
    <property type="entry name" value="METAL TRANSPORT SYSTEM ATP-BINDING PROTEIN TM_0124-RELATED"/>
    <property type="match status" value="1"/>
</dbReference>
<dbReference type="AlphaFoldDB" id="A0A4R3Q9R9"/>
<dbReference type="InterPro" id="IPR003439">
    <property type="entry name" value="ABC_transporter-like_ATP-bd"/>
</dbReference>
<keyword evidence="2" id="KW-0813">Transport</keyword>
<dbReference type="GO" id="GO:0005524">
    <property type="term" value="F:ATP binding"/>
    <property type="evidence" value="ECO:0007669"/>
    <property type="project" value="UniProtKB-KW"/>
</dbReference>
<evidence type="ECO:0000256" key="6">
    <source>
        <dbReference type="ARBA" id="ARBA00023065"/>
    </source>
</evidence>
<organism evidence="8 9">
    <name type="scientific">Rhizobium sullae</name>
    <name type="common">Rhizobium hedysari</name>
    <dbReference type="NCBI Taxonomy" id="50338"/>
    <lineage>
        <taxon>Bacteria</taxon>
        <taxon>Pseudomonadati</taxon>
        <taxon>Pseudomonadota</taxon>
        <taxon>Alphaproteobacteria</taxon>
        <taxon>Hyphomicrobiales</taxon>
        <taxon>Rhizobiaceae</taxon>
        <taxon>Rhizobium/Agrobacterium group</taxon>
        <taxon>Rhizobium</taxon>
    </lineage>
</organism>
<keyword evidence="4 8" id="KW-0067">ATP-binding</keyword>
<protein>
    <submittedName>
        <fullName evidence="8">Zinc/manganese transport system ATP-binding protein</fullName>
    </submittedName>
</protein>
<dbReference type="Gene3D" id="3.40.50.300">
    <property type="entry name" value="P-loop containing nucleotide triphosphate hydrolases"/>
    <property type="match status" value="1"/>
</dbReference>
<dbReference type="GO" id="GO:0016887">
    <property type="term" value="F:ATP hydrolysis activity"/>
    <property type="evidence" value="ECO:0007669"/>
    <property type="project" value="InterPro"/>
</dbReference>
<dbReference type="PROSITE" id="PS50893">
    <property type="entry name" value="ABC_TRANSPORTER_2"/>
    <property type="match status" value="1"/>
</dbReference>
<accession>A0A4R3Q9R9</accession>
<proteinExistence type="inferred from homology"/>
<name>A0A4R3Q9R9_RHISU</name>
<dbReference type="EMBL" id="SMBH01000003">
    <property type="protein sequence ID" value="TCU18183.1"/>
    <property type="molecule type" value="Genomic_DNA"/>
</dbReference>
<dbReference type="CDD" id="cd03235">
    <property type="entry name" value="ABC_Metallic_Cations"/>
    <property type="match status" value="1"/>
</dbReference>
<sequence>MMKAPSVCVHDLTLTYRRHPAIHHLSGAFEAGSLTAIVGPNGAGKSTLLKGIVGALRPDSGRIHLDGVKRHDIGYLPQLSELDRSFPITVLDLVSLGAWRQIGTFRRLTGPGRDRTLACIAAVGLTGFEQRTINTLSGGQLQRALFARLMLQNARLLLLDEPFTGIDTRTTADLITLIKEWHGEGRTIIAVLHDMALVRDHFPSTLLIARKQIAWGATIDALAPGNLEASRRLSERWDDDAELCEVVAA</sequence>
<reference evidence="8 9" key="1">
    <citation type="submission" date="2019-03" db="EMBL/GenBank/DDBJ databases">
        <title>Genomic Encyclopedia of Type Strains, Phase IV (KMG-V): Genome sequencing to study the core and pangenomes of soil and plant-associated prokaryotes.</title>
        <authorList>
            <person name="Whitman W."/>
        </authorList>
    </citation>
    <scope>NUCLEOTIDE SEQUENCE [LARGE SCALE GENOMIC DNA]</scope>
    <source>
        <strain evidence="8 9">Hc14</strain>
    </source>
</reference>
<dbReference type="InterPro" id="IPR017871">
    <property type="entry name" value="ABC_transporter-like_CS"/>
</dbReference>
<evidence type="ECO:0000256" key="1">
    <source>
        <dbReference type="ARBA" id="ARBA00005417"/>
    </source>
</evidence>
<evidence type="ECO:0000256" key="3">
    <source>
        <dbReference type="ARBA" id="ARBA00022741"/>
    </source>
</evidence>
<evidence type="ECO:0000256" key="5">
    <source>
        <dbReference type="ARBA" id="ARBA00022906"/>
    </source>
</evidence>
<dbReference type="InterPro" id="IPR027417">
    <property type="entry name" value="P-loop_NTPase"/>
</dbReference>
<evidence type="ECO:0000256" key="4">
    <source>
        <dbReference type="ARBA" id="ARBA00022840"/>
    </source>
</evidence>
<dbReference type="RefSeq" id="WP_132560588.1">
    <property type="nucleotide sequence ID" value="NZ_SMBH01000003.1"/>
</dbReference>
<keyword evidence="5" id="KW-0864">Zinc transport</keyword>
<keyword evidence="3" id="KW-0547">Nucleotide-binding</keyword>
<dbReference type="GO" id="GO:0006829">
    <property type="term" value="P:zinc ion transport"/>
    <property type="evidence" value="ECO:0007669"/>
    <property type="project" value="UniProtKB-KW"/>
</dbReference>
<comment type="caution">
    <text evidence="8">The sequence shown here is derived from an EMBL/GenBank/DDBJ whole genome shotgun (WGS) entry which is preliminary data.</text>
</comment>
<evidence type="ECO:0000313" key="9">
    <source>
        <dbReference type="Proteomes" id="UP000294576"/>
    </source>
</evidence>
<feature type="domain" description="ABC transporter" evidence="7">
    <location>
        <begin position="7"/>
        <end position="235"/>
    </location>
</feature>
<comment type="similarity">
    <text evidence="1">Belongs to the ABC transporter superfamily.</text>
</comment>
<evidence type="ECO:0000313" key="8">
    <source>
        <dbReference type="EMBL" id="TCU18183.1"/>
    </source>
</evidence>
<dbReference type="SMART" id="SM00382">
    <property type="entry name" value="AAA"/>
    <property type="match status" value="1"/>
</dbReference>
<evidence type="ECO:0000256" key="2">
    <source>
        <dbReference type="ARBA" id="ARBA00022448"/>
    </source>
</evidence>
<dbReference type="Proteomes" id="UP000294576">
    <property type="component" value="Unassembled WGS sequence"/>
</dbReference>
<keyword evidence="6" id="KW-0406">Ion transport</keyword>
<dbReference type="PROSITE" id="PS00211">
    <property type="entry name" value="ABC_TRANSPORTER_1"/>
    <property type="match status" value="1"/>
</dbReference>
<dbReference type="NCBIfam" id="NF040873">
    <property type="entry name" value="AztA"/>
    <property type="match status" value="1"/>
</dbReference>
<gene>
    <name evidence="8" type="ORF">EV132_103303</name>
</gene>
<dbReference type="InterPro" id="IPR003593">
    <property type="entry name" value="AAA+_ATPase"/>
</dbReference>
<dbReference type="Pfam" id="PF00005">
    <property type="entry name" value="ABC_tran"/>
    <property type="match status" value="1"/>
</dbReference>
<dbReference type="InterPro" id="IPR050153">
    <property type="entry name" value="Metal_Ion_Import_ABC"/>
</dbReference>